<keyword evidence="2" id="KW-1133">Transmembrane helix</keyword>
<evidence type="ECO:0000313" key="4">
    <source>
        <dbReference type="Proteomes" id="UP000061432"/>
    </source>
</evidence>
<evidence type="ECO:0000313" key="3">
    <source>
        <dbReference type="EMBL" id="BAR47153.1"/>
    </source>
</evidence>
<feature type="compositionally biased region" description="Polar residues" evidence="1">
    <location>
        <begin position="51"/>
        <end position="62"/>
    </location>
</feature>
<sequence>MTARRPSRSRRGRTTTLPPSSPGSPATAPSPAARAAAPWWRTPHRPGRAPTSRTVPTRSPSGWSRPCRPSSLSGRCATPPPIAGATPRSSGPSGPRACSRRRRAWAMPATAASALGSSSPTLAGSPSPSACSGRPSREAGGRQEPGSEPGDPPGARAHRGSSVAGASLATSGPSFRPKAVRHRSRTGWASSPRRSPGLALAPAQPAPAGRTAPAFHHTTGRRRSRGRAACNRHGPAAQPSCRVSSMSDAYLFLHIAGSMTFVALAGVGIGKALDAWVRQAPSGGDDGALTE</sequence>
<feature type="compositionally biased region" description="Basic residues" evidence="1">
    <location>
        <begin position="1"/>
        <end position="13"/>
    </location>
</feature>
<organism evidence="3 4">
    <name type="scientific">Methylobacterium aquaticum</name>
    <dbReference type="NCBI Taxonomy" id="270351"/>
    <lineage>
        <taxon>Bacteria</taxon>
        <taxon>Pseudomonadati</taxon>
        <taxon>Pseudomonadota</taxon>
        <taxon>Alphaproteobacteria</taxon>
        <taxon>Hyphomicrobiales</taxon>
        <taxon>Methylobacteriaceae</taxon>
        <taxon>Methylobacterium</taxon>
    </lineage>
</organism>
<feature type="compositionally biased region" description="Polar residues" evidence="1">
    <location>
        <begin position="115"/>
        <end position="130"/>
    </location>
</feature>
<accession>A0A1Y0ZFN8</accession>
<evidence type="ECO:0000256" key="1">
    <source>
        <dbReference type="SAM" id="MobiDB-lite"/>
    </source>
</evidence>
<protein>
    <submittedName>
        <fullName evidence="3">Uncharacterized protein</fullName>
    </submittedName>
</protein>
<keyword evidence="2" id="KW-0812">Transmembrane</keyword>
<dbReference type="EMBL" id="AP014704">
    <property type="protein sequence ID" value="BAR47153.1"/>
    <property type="molecule type" value="Genomic_DNA"/>
</dbReference>
<feature type="compositionally biased region" description="Low complexity" evidence="1">
    <location>
        <begin position="14"/>
        <end position="41"/>
    </location>
</feature>
<feature type="transmembrane region" description="Helical" evidence="2">
    <location>
        <begin position="249"/>
        <end position="269"/>
    </location>
</feature>
<dbReference type="KEGG" id="maqu:Maq22A_c28235"/>
<proteinExistence type="predicted"/>
<reference evidence="4" key="2">
    <citation type="submission" date="2015-01" db="EMBL/GenBank/DDBJ databases">
        <title>Complete genome sequence of Methylobacterium aquaticum strain 22A.</title>
        <authorList>
            <person name="Tani A."/>
            <person name="Ogura Y."/>
            <person name="Hayashi T."/>
        </authorList>
    </citation>
    <scope>NUCLEOTIDE SEQUENCE [LARGE SCALE GENOMIC DNA]</scope>
    <source>
        <strain evidence="4">MA-22A</strain>
    </source>
</reference>
<feature type="compositionally biased region" description="Low complexity" evidence="1">
    <location>
        <begin position="196"/>
        <end position="209"/>
    </location>
</feature>
<dbReference type="Proteomes" id="UP000061432">
    <property type="component" value="Chromosome"/>
</dbReference>
<gene>
    <name evidence="3" type="ORF">Maq22A_c28235</name>
</gene>
<keyword evidence="2" id="KW-0472">Membrane</keyword>
<name>A0A1Y0ZFN8_9HYPH</name>
<feature type="region of interest" description="Disordered" evidence="1">
    <location>
        <begin position="1"/>
        <end position="239"/>
    </location>
</feature>
<evidence type="ECO:0000256" key="2">
    <source>
        <dbReference type="SAM" id="Phobius"/>
    </source>
</evidence>
<reference evidence="3 4" key="1">
    <citation type="journal article" date="2015" name="Genome Announc.">
        <title>Complete Genome Sequence of Methylobacterium aquaticum Strain 22A, Isolated from Racomitrium japonicum Moss.</title>
        <authorList>
            <person name="Tani A."/>
            <person name="Ogura Y."/>
            <person name="Hayashi T."/>
            <person name="Kimbara K."/>
        </authorList>
    </citation>
    <scope>NUCLEOTIDE SEQUENCE [LARGE SCALE GENOMIC DNA]</scope>
    <source>
        <strain evidence="3 4">MA-22A</strain>
    </source>
</reference>
<dbReference type="AlphaFoldDB" id="A0A1Y0ZFN8"/>
<dbReference type="STRING" id="270351.Maq22A_c28235"/>